<comment type="caution">
    <text evidence="2">The sequence shown here is derived from an EMBL/GenBank/DDBJ whole genome shotgun (WGS) entry which is preliminary data.</text>
</comment>
<feature type="region of interest" description="Disordered" evidence="1">
    <location>
        <begin position="309"/>
        <end position="330"/>
    </location>
</feature>
<evidence type="ECO:0000256" key="1">
    <source>
        <dbReference type="SAM" id="MobiDB-lite"/>
    </source>
</evidence>
<accession>A0A5J4YW84</accession>
<evidence type="ECO:0000313" key="3">
    <source>
        <dbReference type="Proteomes" id="UP000324585"/>
    </source>
</evidence>
<keyword evidence="3" id="KW-1185">Reference proteome</keyword>
<feature type="compositionally biased region" description="Polar residues" evidence="1">
    <location>
        <begin position="317"/>
        <end position="329"/>
    </location>
</feature>
<dbReference type="EMBL" id="VRMN01000003">
    <property type="protein sequence ID" value="KAA8495781.1"/>
    <property type="molecule type" value="Genomic_DNA"/>
</dbReference>
<reference evidence="3" key="1">
    <citation type="journal article" date="2019" name="Nat. Commun.">
        <title>Expansion of phycobilisome linker gene families in mesophilic red algae.</title>
        <authorList>
            <person name="Lee J."/>
            <person name="Kim D."/>
            <person name="Bhattacharya D."/>
            <person name="Yoon H.S."/>
        </authorList>
    </citation>
    <scope>NUCLEOTIDE SEQUENCE [LARGE SCALE GENOMIC DNA]</scope>
    <source>
        <strain evidence="3">CCMP 1328</strain>
    </source>
</reference>
<feature type="region of interest" description="Disordered" evidence="1">
    <location>
        <begin position="81"/>
        <end position="103"/>
    </location>
</feature>
<dbReference type="AlphaFoldDB" id="A0A5J4YW84"/>
<feature type="compositionally biased region" description="Low complexity" evidence="1">
    <location>
        <begin position="412"/>
        <end position="421"/>
    </location>
</feature>
<feature type="compositionally biased region" description="Polar residues" evidence="1">
    <location>
        <begin position="256"/>
        <end position="266"/>
    </location>
</feature>
<protein>
    <submittedName>
        <fullName evidence="2">Uncharacterized protein</fullName>
    </submittedName>
</protein>
<sequence length="479" mass="51648">MVPIRARKWAWFCTLIALLFLWKRKPLMTFLRRAARLATSTVEASDRLSATLKAAALDLRTYVQAPPAIPPNAHHLQAMASQSVPTGGGAPQQMPSRRGSYGRRISSGAAANALSVSSMSVSGGLSVSGGTGTDEEVPRSVRRLLRVLATPESASIIRNIAAGASQGVVQEATRDWDQLEVRQPSAEGATASSTTGVAVPQPLAAKLMYALNTPGGQKFAVLVLTNIVREGLHVVFDRMEQTELRRSRVRRETGSEEQQGVHSMTETPSPIVRALLEAGLSPDGRKLFSELASAVTCAALPIVLQESEKKRTHDAQDGTQNAAAQSGSRAPSDLGVLNFLGQKALQDKQFMKEIAQSISAEVVRSYLTTKHDLRSNAKRSTRTVSCASSQCVSRVPRPPNHIHAEYHSDQESSSTSNGNTSPTVPLPCACEPGPSRLSSDLAFDSRPALWNLALQVAKGKVREWLQGDLTRRQPSYLFM</sequence>
<name>A0A5J4YW84_PORPP</name>
<proteinExistence type="predicted"/>
<feature type="region of interest" description="Disordered" evidence="1">
    <location>
        <begin position="390"/>
        <end position="427"/>
    </location>
</feature>
<evidence type="ECO:0000313" key="2">
    <source>
        <dbReference type="EMBL" id="KAA8495781.1"/>
    </source>
</evidence>
<feature type="region of interest" description="Disordered" evidence="1">
    <location>
        <begin position="246"/>
        <end position="266"/>
    </location>
</feature>
<gene>
    <name evidence="2" type="ORF">FVE85_1936</name>
</gene>
<organism evidence="2 3">
    <name type="scientific">Porphyridium purpureum</name>
    <name type="common">Red alga</name>
    <name type="synonym">Porphyridium cruentum</name>
    <dbReference type="NCBI Taxonomy" id="35688"/>
    <lineage>
        <taxon>Eukaryota</taxon>
        <taxon>Rhodophyta</taxon>
        <taxon>Bangiophyceae</taxon>
        <taxon>Porphyridiales</taxon>
        <taxon>Porphyridiaceae</taxon>
        <taxon>Porphyridium</taxon>
    </lineage>
</organism>
<dbReference type="Proteomes" id="UP000324585">
    <property type="component" value="Unassembled WGS sequence"/>
</dbReference>